<accession>A0ABQ7Q9S7</accession>
<evidence type="ECO:0000259" key="8">
    <source>
        <dbReference type="PROSITE" id="PS50240"/>
    </source>
</evidence>
<evidence type="ECO:0000256" key="7">
    <source>
        <dbReference type="SAM" id="SignalP"/>
    </source>
</evidence>
<name>A0ABQ7Q9S7_PLUXY</name>
<dbReference type="InterPro" id="IPR050430">
    <property type="entry name" value="Peptidase_S1"/>
</dbReference>
<dbReference type="PROSITE" id="PS00135">
    <property type="entry name" value="TRYPSIN_SER"/>
    <property type="match status" value="1"/>
</dbReference>
<dbReference type="CDD" id="cd00190">
    <property type="entry name" value="Tryp_SPc"/>
    <property type="match status" value="1"/>
</dbReference>
<dbReference type="PROSITE" id="PS00134">
    <property type="entry name" value="TRYPSIN_HIS"/>
    <property type="match status" value="1"/>
</dbReference>
<dbReference type="InterPro" id="IPR033116">
    <property type="entry name" value="TRYPSIN_SER"/>
</dbReference>
<dbReference type="PANTHER" id="PTHR24276">
    <property type="entry name" value="POLYSERASE-RELATED"/>
    <property type="match status" value="1"/>
</dbReference>
<keyword evidence="5" id="KW-1015">Disulfide bond</keyword>
<feature type="domain" description="Peptidase S1" evidence="8">
    <location>
        <begin position="54"/>
        <end position="298"/>
    </location>
</feature>
<evidence type="ECO:0000256" key="1">
    <source>
        <dbReference type="ARBA" id="ARBA00007664"/>
    </source>
</evidence>
<dbReference type="PROSITE" id="PS50240">
    <property type="entry name" value="TRYPSIN_DOM"/>
    <property type="match status" value="1"/>
</dbReference>
<keyword evidence="4 6" id="KW-0720">Serine protease</keyword>
<organism evidence="9 10">
    <name type="scientific">Plutella xylostella</name>
    <name type="common">Diamondback moth</name>
    <name type="synonym">Plutella maculipennis</name>
    <dbReference type="NCBI Taxonomy" id="51655"/>
    <lineage>
        <taxon>Eukaryota</taxon>
        <taxon>Metazoa</taxon>
        <taxon>Ecdysozoa</taxon>
        <taxon>Arthropoda</taxon>
        <taxon>Hexapoda</taxon>
        <taxon>Insecta</taxon>
        <taxon>Pterygota</taxon>
        <taxon>Neoptera</taxon>
        <taxon>Endopterygota</taxon>
        <taxon>Lepidoptera</taxon>
        <taxon>Glossata</taxon>
        <taxon>Ditrysia</taxon>
        <taxon>Yponomeutoidea</taxon>
        <taxon>Plutellidae</taxon>
        <taxon>Plutella</taxon>
    </lineage>
</organism>
<evidence type="ECO:0000313" key="10">
    <source>
        <dbReference type="Proteomes" id="UP000823941"/>
    </source>
</evidence>
<dbReference type="SMART" id="SM00020">
    <property type="entry name" value="Tryp_SPc"/>
    <property type="match status" value="1"/>
</dbReference>
<dbReference type="Pfam" id="PF00089">
    <property type="entry name" value="Trypsin"/>
    <property type="match status" value="1"/>
</dbReference>
<dbReference type="InterPro" id="IPR001314">
    <property type="entry name" value="Peptidase_S1A"/>
</dbReference>
<comment type="caution">
    <text evidence="9">The sequence shown here is derived from an EMBL/GenBank/DDBJ whole genome shotgun (WGS) entry which is preliminary data.</text>
</comment>
<dbReference type="InterPro" id="IPR009003">
    <property type="entry name" value="Peptidase_S1_PA"/>
</dbReference>
<dbReference type="PANTHER" id="PTHR24276:SF91">
    <property type="entry name" value="AT26814P-RELATED"/>
    <property type="match status" value="1"/>
</dbReference>
<proteinExistence type="inferred from homology"/>
<evidence type="ECO:0000256" key="6">
    <source>
        <dbReference type="RuleBase" id="RU363034"/>
    </source>
</evidence>
<keyword evidence="2 6" id="KW-0645">Protease</keyword>
<dbReference type="InterPro" id="IPR018114">
    <property type="entry name" value="TRYPSIN_HIS"/>
</dbReference>
<dbReference type="SUPFAM" id="SSF50494">
    <property type="entry name" value="Trypsin-like serine proteases"/>
    <property type="match status" value="1"/>
</dbReference>
<comment type="similarity">
    <text evidence="1">Belongs to the peptidase S1 family.</text>
</comment>
<dbReference type="Proteomes" id="UP000823941">
    <property type="component" value="Chromosome 18"/>
</dbReference>
<sequence length="300" mass="32057">MRGLVLLVLVAAAAAADLHDAAYIANYHELVGIPHATRIKEMEDQWLSSPLHRIVGGAASAISSHPYLAGLVITFPNGARSACGSTLLSANRLVTAAHCWVDSVNQAAQFEVVLGSQYLFSGGTRIVTTQVYTHPSYNPRISPIAFDVAMIYLPTRVTFNANIAPVDLPFTTDITEQFAGVTATAIGYGKTTDLESLTLQTFRREVSLQVMAQPQCITAWAAGTIQDYNLCTAGRSLQSTNVGVCGGDSGGPLTTVRNGRRVLIGVISFAAAQQCHSGFASGYSRTTSFYQFILEHLLVN</sequence>
<evidence type="ECO:0000256" key="4">
    <source>
        <dbReference type="ARBA" id="ARBA00022825"/>
    </source>
</evidence>
<keyword evidence="10" id="KW-1185">Reference proteome</keyword>
<protein>
    <recommendedName>
        <fullName evidence="8">Peptidase S1 domain-containing protein</fullName>
    </recommendedName>
</protein>
<dbReference type="PRINTS" id="PR00722">
    <property type="entry name" value="CHYMOTRYPSIN"/>
</dbReference>
<dbReference type="EMBL" id="JAHIBW010000018">
    <property type="protein sequence ID" value="KAG7301986.1"/>
    <property type="molecule type" value="Genomic_DNA"/>
</dbReference>
<dbReference type="Gene3D" id="2.40.10.10">
    <property type="entry name" value="Trypsin-like serine proteases"/>
    <property type="match status" value="1"/>
</dbReference>
<evidence type="ECO:0000256" key="3">
    <source>
        <dbReference type="ARBA" id="ARBA00022801"/>
    </source>
</evidence>
<keyword evidence="3 6" id="KW-0378">Hydrolase</keyword>
<keyword evidence="7" id="KW-0732">Signal</keyword>
<gene>
    <name evidence="9" type="ORF">JYU34_013435</name>
</gene>
<evidence type="ECO:0000256" key="5">
    <source>
        <dbReference type="ARBA" id="ARBA00023157"/>
    </source>
</evidence>
<evidence type="ECO:0000313" key="9">
    <source>
        <dbReference type="EMBL" id="KAG7301986.1"/>
    </source>
</evidence>
<evidence type="ECO:0000256" key="2">
    <source>
        <dbReference type="ARBA" id="ARBA00022670"/>
    </source>
</evidence>
<dbReference type="InterPro" id="IPR043504">
    <property type="entry name" value="Peptidase_S1_PA_chymotrypsin"/>
</dbReference>
<feature type="chain" id="PRO_5047443514" description="Peptidase S1 domain-containing protein" evidence="7">
    <location>
        <begin position="16"/>
        <end position="300"/>
    </location>
</feature>
<dbReference type="InterPro" id="IPR001254">
    <property type="entry name" value="Trypsin_dom"/>
</dbReference>
<reference evidence="9 10" key="1">
    <citation type="submission" date="2021-06" db="EMBL/GenBank/DDBJ databases">
        <title>A haploid diamondback moth (Plutella xylostella L.) genome assembly resolves 31 chromosomes and identifies a diamide resistance mutation.</title>
        <authorList>
            <person name="Ward C.M."/>
            <person name="Perry K.D."/>
            <person name="Baker G."/>
            <person name="Powis K."/>
            <person name="Heckel D.G."/>
            <person name="Baxter S.W."/>
        </authorList>
    </citation>
    <scope>NUCLEOTIDE SEQUENCE [LARGE SCALE GENOMIC DNA]</scope>
    <source>
        <strain evidence="9 10">LV</strain>
        <tissue evidence="9">Single pupa</tissue>
    </source>
</reference>
<feature type="signal peptide" evidence="7">
    <location>
        <begin position="1"/>
        <end position="15"/>
    </location>
</feature>